<accession>A0ABR9HAH2</accession>
<dbReference type="RefSeq" id="WP_191275467.1">
    <property type="nucleotide sequence ID" value="NZ_BMXJ01000009.1"/>
</dbReference>
<protein>
    <submittedName>
        <fullName evidence="2">Excisionase family DNA binding protein</fullName>
    </submittedName>
</protein>
<dbReference type="NCBIfam" id="TIGR01764">
    <property type="entry name" value="excise"/>
    <property type="match status" value="1"/>
</dbReference>
<dbReference type="InterPro" id="IPR010093">
    <property type="entry name" value="SinI_DNA-bd"/>
</dbReference>
<dbReference type="Proteomes" id="UP000598217">
    <property type="component" value="Unassembled WGS sequence"/>
</dbReference>
<gene>
    <name evidence="2" type="ORF">H4W79_000246</name>
</gene>
<sequence>MAEPRPADALLTSVEVAALFRVDPQTVSRWAAAGKLTSLRTPGGHRRYHATQVRALLTEATSPLT</sequence>
<dbReference type="Gene3D" id="1.10.1660.10">
    <property type="match status" value="1"/>
</dbReference>
<proteinExistence type="predicted"/>
<reference evidence="2 3" key="1">
    <citation type="submission" date="2020-10" db="EMBL/GenBank/DDBJ databases">
        <title>Sequencing the genomes of 1000 actinobacteria strains.</title>
        <authorList>
            <person name="Klenk H.-P."/>
        </authorList>
    </citation>
    <scope>NUCLEOTIDE SEQUENCE [LARGE SCALE GENOMIC DNA]</scope>
    <source>
        <strain evidence="2 3">DSM 45157</strain>
    </source>
</reference>
<name>A0ABR9HAH2_9ACTN</name>
<feature type="domain" description="Helix-turn-helix" evidence="1">
    <location>
        <begin position="10"/>
        <end position="59"/>
    </location>
</feature>
<dbReference type="NCBIfam" id="NF033787">
    <property type="entry name" value="HTH_BldC"/>
    <property type="match status" value="1"/>
</dbReference>
<keyword evidence="3" id="KW-1185">Reference proteome</keyword>
<dbReference type="EMBL" id="JADBDY010000001">
    <property type="protein sequence ID" value="MBE1456032.1"/>
    <property type="molecule type" value="Genomic_DNA"/>
</dbReference>
<dbReference type="InterPro" id="IPR009061">
    <property type="entry name" value="DNA-bd_dom_put_sf"/>
</dbReference>
<comment type="caution">
    <text evidence="2">The sequence shown here is derived from an EMBL/GenBank/DDBJ whole genome shotgun (WGS) entry which is preliminary data.</text>
</comment>
<evidence type="ECO:0000313" key="3">
    <source>
        <dbReference type="Proteomes" id="UP000598217"/>
    </source>
</evidence>
<dbReference type="InterPro" id="IPR041657">
    <property type="entry name" value="HTH_17"/>
</dbReference>
<dbReference type="InterPro" id="IPR048048">
    <property type="entry name" value="BldC-like"/>
</dbReference>
<organism evidence="2 3">
    <name type="scientific">Nocardiopsis terrae</name>
    <dbReference type="NCBI Taxonomy" id="372655"/>
    <lineage>
        <taxon>Bacteria</taxon>
        <taxon>Bacillati</taxon>
        <taxon>Actinomycetota</taxon>
        <taxon>Actinomycetes</taxon>
        <taxon>Streptosporangiales</taxon>
        <taxon>Nocardiopsidaceae</taxon>
        <taxon>Nocardiopsis</taxon>
    </lineage>
</organism>
<dbReference type="SUPFAM" id="SSF46955">
    <property type="entry name" value="Putative DNA-binding domain"/>
    <property type="match status" value="1"/>
</dbReference>
<dbReference type="Pfam" id="PF12728">
    <property type="entry name" value="HTH_17"/>
    <property type="match status" value="1"/>
</dbReference>
<evidence type="ECO:0000259" key="1">
    <source>
        <dbReference type="Pfam" id="PF12728"/>
    </source>
</evidence>
<evidence type="ECO:0000313" key="2">
    <source>
        <dbReference type="EMBL" id="MBE1456032.1"/>
    </source>
</evidence>